<keyword evidence="2" id="KW-0342">GTP-binding</keyword>
<accession>A0A6H5IZD4</accession>
<name>A0A6H5IZD4_9HYME</name>
<dbReference type="PANTHER" id="PTHR43381:SF4">
    <property type="entry name" value="EUKARYOTIC TRANSLATION INITIATION FACTOR 5B"/>
    <property type="match status" value="1"/>
</dbReference>
<keyword evidence="1" id="KW-0547">Nucleotide-binding</keyword>
<evidence type="ECO:0000256" key="3">
    <source>
        <dbReference type="SAM" id="MobiDB-lite"/>
    </source>
</evidence>
<organism evidence="4 5">
    <name type="scientific">Trichogramma brassicae</name>
    <dbReference type="NCBI Taxonomy" id="86971"/>
    <lineage>
        <taxon>Eukaryota</taxon>
        <taxon>Metazoa</taxon>
        <taxon>Ecdysozoa</taxon>
        <taxon>Arthropoda</taxon>
        <taxon>Hexapoda</taxon>
        <taxon>Insecta</taxon>
        <taxon>Pterygota</taxon>
        <taxon>Neoptera</taxon>
        <taxon>Endopterygota</taxon>
        <taxon>Hymenoptera</taxon>
        <taxon>Apocrita</taxon>
        <taxon>Proctotrupomorpha</taxon>
        <taxon>Chalcidoidea</taxon>
        <taxon>Trichogrammatidae</taxon>
        <taxon>Trichogramma</taxon>
    </lineage>
</organism>
<protein>
    <submittedName>
        <fullName evidence="4">Uncharacterized protein</fullName>
    </submittedName>
</protein>
<dbReference type="InterPro" id="IPR009000">
    <property type="entry name" value="Transl_B-barrel_sf"/>
</dbReference>
<proteinExistence type="predicted"/>
<dbReference type="EMBL" id="CADCXV010001017">
    <property type="protein sequence ID" value="CAB0040393.1"/>
    <property type="molecule type" value="Genomic_DNA"/>
</dbReference>
<dbReference type="SUPFAM" id="SSF50447">
    <property type="entry name" value="Translation proteins"/>
    <property type="match status" value="1"/>
</dbReference>
<dbReference type="GO" id="GO:0003743">
    <property type="term" value="F:translation initiation factor activity"/>
    <property type="evidence" value="ECO:0007669"/>
    <property type="project" value="TreeGrafter"/>
</dbReference>
<sequence>MRRLFDLQPSRISKLSRSTTSCEVQLVLSSNGSGHRVGLYPRLSCATAAVHIFTFLYLQLHAALLELARAYAHFHLYECATLHAYVCGLKISRGVWFVELGIVTSIESNNKPVETARKGQEVCIKIEPIPGEAPKMFGRHFDETDMLVSKLESGLIYSSASGSRRLDCEPTISHATILSRCEIKMASHSYASEVSCCRPIKVDRETQPNSMYSYRLQQQQQAVKLQARRLHISQHNIVRSVRDFADGQGNREEGKHFIERLNRLNETRASRGSARSSVRRRRYRHSARTGERAGSTAAASVPAWPITCTSSGARYTTRGSPSLRAAIAPLVPYPVCRALARVTAITARRLARIAAVELVVDRDILETRVSLRRSYRSSGQLYVPRRPVTSTCNSLSASPSLSPSFIFHML</sequence>
<evidence type="ECO:0000256" key="2">
    <source>
        <dbReference type="ARBA" id="ARBA00023134"/>
    </source>
</evidence>
<evidence type="ECO:0000313" key="4">
    <source>
        <dbReference type="EMBL" id="CAB0040393.1"/>
    </source>
</evidence>
<dbReference type="GO" id="GO:0005525">
    <property type="term" value="F:GTP binding"/>
    <property type="evidence" value="ECO:0007669"/>
    <property type="project" value="UniProtKB-KW"/>
</dbReference>
<dbReference type="GO" id="GO:0005739">
    <property type="term" value="C:mitochondrion"/>
    <property type="evidence" value="ECO:0007669"/>
    <property type="project" value="TreeGrafter"/>
</dbReference>
<evidence type="ECO:0000313" key="5">
    <source>
        <dbReference type="Proteomes" id="UP000479190"/>
    </source>
</evidence>
<dbReference type="OrthoDB" id="4928at2759"/>
<feature type="compositionally biased region" description="Basic residues" evidence="3">
    <location>
        <begin position="277"/>
        <end position="287"/>
    </location>
</feature>
<dbReference type="PANTHER" id="PTHR43381">
    <property type="entry name" value="TRANSLATION INITIATION FACTOR IF-2-RELATED"/>
    <property type="match status" value="1"/>
</dbReference>
<gene>
    <name evidence="4" type="ORF">TBRA_LOCUS12109</name>
</gene>
<evidence type="ECO:0000256" key="1">
    <source>
        <dbReference type="ARBA" id="ARBA00022741"/>
    </source>
</evidence>
<dbReference type="InterPro" id="IPR015760">
    <property type="entry name" value="TIF_IF2"/>
</dbReference>
<reference evidence="4 5" key="1">
    <citation type="submission" date="2020-02" db="EMBL/GenBank/DDBJ databases">
        <authorList>
            <person name="Ferguson B K."/>
        </authorList>
    </citation>
    <scope>NUCLEOTIDE SEQUENCE [LARGE SCALE GENOMIC DNA]</scope>
</reference>
<dbReference type="Proteomes" id="UP000479190">
    <property type="component" value="Unassembled WGS sequence"/>
</dbReference>
<feature type="region of interest" description="Disordered" evidence="3">
    <location>
        <begin position="268"/>
        <end position="296"/>
    </location>
</feature>
<dbReference type="AlphaFoldDB" id="A0A6H5IZD4"/>
<dbReference type="Gene3D" id="2.40.30.10">
    <property type="entry name" value="Translation factors"/>
    <property type="match status" value="1"/>
</dbReference>
<keyword evidence="5" id="KW-1185">Reference proteome</keyword>